<keyword evidence="1" id="KW-0175">Coiled coil</keyword>
<dbReference type="EMBL" id="ML976006">
    <property type="protein sequence ID" value="KAF1946013.1"/>
    <property type="molecule type" value="Genomic_DNA"/>
</dbReference>
<feature type="coiled-coil region" evidence="1">
    <location>
        <begin position="347"/>
        <end position="419"/>
    </location>
</feature>
<feature type="compositionally biased region" description="Polar residues" evidence="2">
    <location>
        <begin position="459"/>
        <end position="470"/>
    </location>
</feature>
<feature type="region of interest" description="Disordered" evidence="2">
    <location>
        <begin position="180"/>
        <end position="218"/>
    </location>
</feature>
<dbReference type="SUPFAM" id="SSF75704">
    <property type="entry name" value="Mitotic arrest deficient-like 1, Mad1"/>
    <property type="match status" value="1"/>
</dbReference>
<feature type="region of interest" description="Disordered" evidence="2">
    <location>
        <begin position="427"/>
        <end position="470"/>
    </location>
</feature>
<reference evidence="3" key="1">
    <citation type="journal article" date="2020" name="Stud. Mycol.">
        <title>101 Dothideomycetes genomes: a test case for predicting lifestyles and emergence of pathogens.</title>
        <authorList>
            <person name="Haridas S."/>
            <person name="Albert R."/>
            <person name="Binder M."/>
            <person name="Bloem J."/>
            <person name="Labutti K."/>
            <person name="Salamov A."/>
            <person name="Andreopoulos B."/>
            <person name="Baker S."/>
            <person name="Barry K."/>
            <person name="Bills G."/>
            <person name="Bluhm B."/>
            <person name="Cannon C."/>
            <person name="Castanera R."/>
            <person name="Culley D."/>
            <person name="Daum C."/>
            <person name="Ezra D."/>
            <person name="Gonzalez J."/>
            <person name="Henrissat B."/>
            <person name="Kuo A."/>
            <person name="Liang C."/>
            <person name="Lipzen A."/>
            <person name="Lutzoni F."/>
            <person name="Magnuson J."/>
            <person name="Mondo S."/>
            <person name="Nolan M."/>
            <person name="Ohm R."/>
            <person name="Pangilinan J."/>
            <person name="Park H.-J."/>
            <person name="Ramirez L."/>
            <person name="Alfaro M."/>
            <person name="Sun H."/>
            <person name="Tritt A."/>
            <person name="Yoshinaga Y."/>
            <person name="Zwiers L.-H."/>
            <person name="Turgeon B."/>
            <person name="Goodwin S."/>
            <person name="Spatafora J."/>
            <person name="Crous P."/>
            <person name="Grigoriev I."/>
        </authorList>
    </citation>
    <scope>NUCLEOTIDE SEQUENCE</scope>
    <source>
        <strain evidence="3">CBS 161.51</strain>
    </source>
</reference>
<evidence type="ECO:0000313" key="3">
    <source>
        <dbReference type="EMBL" id="KAF1946013.1"/>
    </source>
</evidence>
<feature type="compositionally biased region" description="Basic and acidic residues" evidence="2">
    <location>
        <begin position="112"/>
        <end position="145"/>
    </location>
</feature>
<feature type="compositionally biased region" description="Basic residues" evidence="2">
    <location>
        <begin position="24"/>
        <end position="33"/>
    </location>
</feature>
<gene>
    <name evidence="3" type="ORF">EJ02DRAFT_451116</name>
</gene>
<feature type="region of interest" description="Disordered" evidence="2">
    <location>
        <begin position="484"/>
        <end position="507"/>
    </location>
</feature>
<evidence type="ECO:0000256" key="1">
    <source>
        <dbReference type="SAM" id="Coils"/>
    </source>
</evidence>
<keyword evidence="4" id="KW-1185">Reference proteome</keyword>
<dbReference type="AlphaFoldDB" id="A0A6A5T0E4"/>
<feature type="region of interest" description="Disordered" evidence="2">
    <location>
        <begin position="256"/>
        <end position="296"/>
    </location>
</feature>
<name>A0A6A5T0E4_9PLEO</name>
<proteinExistence type="predicted"/>
<feature type="compositionally biased region" description="Low complexity" evidence="2">
    <location>
        <begin position="188"/>
        <end position="206"/>
    </location>
</feature>
<evidence type="ECO:0000256" key="2">
    <source>
        <dbReference type="SAM" id="MobiDB-lite"/>
    </source>
</evidence>
<evidence type="ECO:0000313" key="4">
    <source>
        <dbReference type="Proteomes" id="UP000800038"/>
    </source>
</evidence>
<feature type="compositionally biased region" description="Basic and acidic residues" evidence="2">
    <location>
        <begin position="427"/>
        <end position="437"/>
    </location>
</feature>
<protein>
    <recommendedName>
        <fullName evidence="5">M protein repeat protein-like protein</fullName>
    </recommendedName>
</protein>
<dbReference type="Gene3D" id="1.20.5.340">
    <property type="match status" value="1"/>
</dbReference>
<sequence>MADEDKEKAEKVAAAKKRYEQLKKKNAKKAGGAKKKEDKTDASAEAEASIEATRAEDQPEEDDEPSELSVPKPSHGRKPSVAIESRQRSESFYRSGAASGPLSPGGGVTSELYREQAHKIEELEKENKRLASEVEENQSRWKQGEEELVELREGKGDVALAVEKGKEADKLKAEVESLKRQLSQAQLQSTKSTRRTSTASPSQSASIDDLNAQVASKSATIESLELEISNVNRQLSEQTNRNNELQSQITNLESAVQKAEQEASSTKTELSDLKTNLDKAGDQAEKDGSDRDSAQTRVAQLEAELGAANRKASDSISRAGLLEKKIETLTQLHRDNDSRNQTRLQEHKKVEREATELRTRIAGLSNENARLREAEQRRRKADLGSIEDSSVQELLDEERDRLLAKVRELEEENFELRRGVWRDRRRDMQPPIDDQHDASQAYNNAGFDDVDLSGHGSVHRQSFPNRTHSSLQDVIQSGISAFTGQTAAHQRSDAASRPKPRQESLASLDEFEIDEDAFRQAQEEENKKRLERVREVKRGLVQFKGWRADFVDVRVGMGGVFDI</sequence>
<dbReference type="OrthoDB" id="5413982at2759"/>
<accession>A0A6A5T0E4</accession>
<organism evidence="3 4">
    <name type="scientific">Clathrospora elynae</name>
    <dbReference type="NCBI Taxonomy" id="706981"/>
    <lineage>
        <taxon>Eukaryota</taxon>
        <taxon>Fungi</taxon>
        <taxon>Dikarya</taxon>
        <taxon>Ascomycota</taxon>
        <taxon>Pezizomycotina</taxon>
        <taxon>Dothideomycetes</taxon>
        <taxon>Pleosporomycetidae</taxon>
        <taxon>Pleosporales</taxon>
        <taxon>Diademaceae</taxon>
        <taxon>Clathrospora</taxon>
    </lineage>
</organism>
<evidence type="ECO:0008006" key="5">
    <source>
        <dbReference type="Google" id="ProtNLM"/>
    </source>
</evidence>
<feature type="compositionally biased region" description="Basic and acidic residues" evidence="2">
    <location>
        <begin position="269"/>
        <end position="294"/>
    </location>
</feature>
<feature type="compositionally biased region" description="Basic and acidic residues" evidence="2">
    <location>
        <begin position="490"/>
        <end position="502"/>
    </location>
</feature>
<feature type="compositionally biased region" description="Low complexity" evidence="2">
    <location>
        <begin position="43"/>
        <end position="52"/>
    </location>
</feature>
<dbReference type="Proteomes" id="UP000800038">
    <property type="component" value="Unassembled WGS sequence"/>
</dbReference>
<feature type="region of interest" description="Disordered" evidence="2">
    <location>
        <begin position="18"/>
        <end position="145"/>
    </location>
</feature>